<dbReference type="EMBL" id="KK365134">
    <property type="protein sequence ID" value="KCZ81957.1"/>
    <property type="molecule type" value="Genomic_DNA"/>
</dbReference>
<gene>
    <name evidence="1" type="ORF">H312_00600</name>
</gene>
<sequence>MFYFTRHKKETVYINNALFSKYNVPLQISDTEKLFYYCANATAYVQLGNGVPSRTRTYQSSDGMIYLTDLRFIYRCIEGNFNSISLPYRVIAHVNDDYEIIYKEDGNDFKIILSFNGIHKKIFLGEIRRLCKLIHSESRQMPYYSDIIQ</sequence>
<dbReference type="OrthoDB" id="1259151at2759"/>
<accession>A0A059F4D1</accession>
<evidence type="ECO:0000313" key="1">
    <source>
        <dbReference type="EMBL" id="KCZ81957.1"/>
    </source>
</evidence>
<protein>
    <recommendedName>
        <fullName evidence="3">GRAM domain-containing protein</fullName>
    </recommendedName>
</protein>
<reference evidence="1 2" key="2">
    <citation type="submission" date="2014-03" db="EMBL/GenBank/DDBJ databases">
        <title>The Genome Sequence of Anncaliia algerae insect isolate PRA339.</title>
        <authorList>
            <consortium name="The Broad Institute Genome Sequencing Platform"/>
            <consortium name="The Broad Institute Genome Sequencing Center for Infectious Disease"/>
            <person name="Cuomo C."/>
            <person name="Becnel J."/>
            <person name="Sanscrainte N."/>
            <person name="Walker B."/>
            <person name="Young S.K."/>
            <person name="Zeng Q."/>
            <person name="Gargeya S."/>
            <person name="Fitzgerald M."/>
            <person name="Haas B."/>
            <person name="Abouelleil A."/>
            <person name="Alvarado L."/>
            <person name="Arachchi H.M."/>
            <person name="Berlin A.M."/>
            <person name="Chapman S.B."/>
            <person name="Dewar J."/>
            <person name="Goldberg J."/>
            <person name="Griggs A."/>
            <person name="Gujja S."/>
            <person name="Hansen M."/>
            <person name="Howarth C."/>
            <person name="Imamovic A."/>
            <person name="Larimer J."/>
            <person name="McCowan C."/>
            <person name="Murphy C."/>
            <person name="Neiman D."/>
            <person name="Pearson M."/>
            <person name="Priest M."/>
            <person name="Roberts A."/>
            <person name="Saif S."/>
            <person name="Shea T."/>
            <person name="Sisk P."/>
            <person name="Sykes S."/>
            <person name="Wortman J."/>
            <person name="Nusbaum C."/>
            <person name="Birren B."/>
        </authorList>
    </citation>
    <scope>NUCLEOTIDE SEQUENCE [LARGE SCALE GENOMIC DNA]</scope>
    <source>
        <strain evidence="1 2">PRA339</strain>
    </source>
</reference>
<proteinExistence type="predicted"/>
<name>A0A059F4D1_9MICR</name>
<dbReference type="HOGENOM" id="CLU_146822_0_0_1"/>
<dbReference type="AlphaFoldDB" id="A0A059F4D1"/>
<evidence type="ECO:0000313" key="2">
    <source>
        <dbReference type="Proteomes" id="UP000030655"/>
    </source>
</evidence>
<dbReference type="VEuPathDB" id="MicrosporidiaDB:H312_00600"/>
<dbReference type="Proteomes" id="UP000030655">
    <property type="component" value="Unassembled WGS sequence"/>
</dbReference>
<organism evidence="1 2">
    <name type="scientific">Anncaliia algerae PRA339</name>
    <dbReference type="NCBI Taxonomy" id="1288291"/>
    <lineage>
        <taxon>Eukaryota</taxon>
        <taxon>Fungi</taxon>
        <taxon>Fungi incertae sedis</taxon>
        <taxon>Microsporidia</taxon>
        <taxon>Tubulinosematoidea</taxon>
        <taxon>Tubulinosematidae</taxon>
        <taxon>Anncaliia</taxon>
    </lineage>
</organism>
<reference evidence="2" key="1">
    <citation type="submission" date="2013-02" db="EMBL/GenBank/DDBJ databases">
        <authorList>
            <consortium name="The Broad Institute Genome Sequencing Platform"/>
            <person name="Cuomo C."/>
            <person name="Becnel J."/>
            <person name="Sanscrainte N."/>
            <person name="Walker B."/>
            <person name="Young S.K."/>
            <person name="Zeng Q."/>
            <person name="Gargeya S."/>
            <person name="Fitzgerald M."/>
            <person name="Haas B."/>
            <person name="Abouelleil A."/>
            <person name="Alvarado L."/>
            <person name="Arachchi H.M."/>
            <person name="Berlin A.M."/>
            <person name="Chapman S.B."/>
            <person name="Dewar J."/>
            <person name="Goldberg J."/>
            <person name="Griggs A."/>
            <person name="Gujja S."/>
            <person name="Hansen M."/>
            <person name="Howarth C."/>
            <person name="Imamovic A."/>
            <person name="Larimer J."/>
            <person name="McCowan C."/>
            <person name="Murphy C."/>
            <person name="Neiman D."/>
            <person name="Pearson M."/>
            <person name="Priest M."/>
            <person name="Roberts A."/>
            <person name="Saif S."/>
            <person name="Shea T."/>
            <person name="Sisk P."/>
            <person name="Sykes S."/>
            <person name="Wortman J."/>
            <person name="Nusbaum C."/>
            <person name="Birren B."/>
        </authorList>
    </citation>
    <scope>NUCLEOTIDE SEQUENCE [LARGE SCALE GENOMIC DNA]</scope>
    <source>
        <strain evidence="2">PRA339</strain>
    </source>
</reference>
<keyword evidence="2" id="KW-1185">Reference proteome</keyword>
<evidence type="ECO:0008006" key="3">
    <source>
        <dbReference type="Google" id="ProtNLM"/>
    </source>
</evidence>